<accession>A0A6J5EFV1</accession>
<organism evidence="2 3">
    <name type="scientific">Paraburkholderia humisilvae</name>
    <dbReference type="NCBI Taxonomy" id="627669"/>
    <lineage>
        <taxon>Bacteria</taxon>
        <taxon>Pseudomonadati</taxon>
        <taxon>Pseudomonadota</taxon>
        <taxon>Betaproteobacteria</taxon>
        <taxon>Burkholderiales</taxon>
        <taxon>Burkholderiaceae</taxon>
        <taxon>Paraburkholderia</taxon>
    </lineage>
</organism>
<reference evidence="2 3" key="1">
    <citation type="submission" date="2020-04" db="EMBL/GenBank/DDBJ databases">
        <authorList>
            <person name="De Canck E."/>
        </authorList>
    </citation>
    <scope>NUCLEOTIDE SEQUENCE [LARGE SCALE GENOMIC DNA]</scope>
    <source>
        <strain evidence="2 3">LMG 29542</strain>
    </source>
</reference>
<dbReference type="GO" id="GO:0003677">
    <property type="term" value="F:DNA binding"/>
    <property type="evidence" value="ECO:0007669"/>
    <property type="project" value="InterPro"/>
</dbReference>
<dbReference type="Gene3D" id="1.10.10.10">
    <property type="entry name" value="Winged helix-like DNA-binding domain superfamily/Winged helix DNA-binding domain"/>
    <property type="match status" value="1"/>
</dbReference>
<protein>
    <recommendedName>
        <fullName evidence="1">HTH Mu-type domain-containing protein</fullName>
    </recommendedName>
</protein>
<dbReference type="InterPro" id="IPR003314">
    <property type="entry name" value="Mu-type_HTH"/>
</dbReference>
<evidence type="ECO:0000259" key="1">
    <source>
        <dbReference type="PROSITE" id="PS51702"/>
    </source>
</evidence>
<feature type="domain" description="HTH Mu-type" evidence="1">
    <location>
        <begin position="1"/>
        <end position="65"/>
    </location>
</feature>
<sequence>MRLAGLPTTKARVIERAASEGWYWEERTGLGGRRKVYDVPGRYLAAKSTPEAAQTRSGELLEEATTYIKEQRKSGEFDDAELIREVVLGVERWLERNKLQPDPEKKAALISLLFKYFKEDQTIDDAKLDKLLRAVA</sequence>
<gene>
    <name evidence="2" type="ORF">LMG29542_04822</name>
</gene>
<dbReference type="AlphaFoldDB" id="A0A6J5EFV1"/>
<evidence type="ECO:0000313" key="3">
    <source>
        <dbReference type="Proteomes" id="UP000494363"/>
    </source>
</evidence>
<dbReference type="EMBL" id="CADIKH010000023">
    <property type="protein sequence ID" value="CAB3764231.1"/>
    <property type="molecule type" value="Genomic_DNA"/>
</dbReference>
<dbReference type="InterPro" id="IPR036388">
    <property type="entry name" value="WH-like_DNA-bd_sf"/>
</dbReference>
<keyword evidence="3" id="KW-1185">Reference proteome</keyword>
<dbReference type="InterPro" id="IPR009061">
    <property type="entry name" value="DNA-bd_dom_put_sf"/>
</dbReference>
<dbReference type="PROSITE" id="PS51702">
    <property type="entry name" value="HTH_MU"/>
    <property type="match status" value="1"/>
</dbReference>
<name>A0A6J5EFV1_9BURK</name>
<evidence type="ECO:0000313" key="2">
    <source>
        <dbReference type="EMBL" id="CAB3764231.1"/>
    </source>
</evidence>
<dbReference type="SUPFAM" id="SSF46955">
    <property type="entry name" value="Putative DNA-binding domain"/>
    <property type="match status" value="1"/>
</dbReference>
<proteinExistence type="predicted"/>
<dbReference type="Proteomes" id="UP000494363">
    <property type="component" value="Unassembled WGS sequence"/>
</dbReference>